<evidence type="ECO:0008006" key="3">
    <source>
        <dbReference type="Google" id="ProtNLM"/>
    </source>
</evidence>
<dbReference type="PANTHER" id="PTHR45632:SF24">
    <property type="entry name" value="GALACTOSE OXIDASE"/>
    <property type="match status" value="1"/>
</dbReference>
<name>A0AA40DYM9_9PEZI</name>
<dbReference type="Pfam" id="PF24681">
    <property type="entry name" value="Kelch_KLHDC2_KLHL20_DRC7"/>
    <property type="match status" value="1"/>
</dbReference>
<dbReference type="AlphaFoldDB" id="A0AA40DYM9"/>
<dbReference type="SUPFAM" id="SSF117281">
    <property type="entry name" value="Kelch motif"/>
    <property type="match status" value="1"/>
</dbReference>
<gene>
    <name evidence="1" type="ORF">B0T26DRAFT_778691</name>
</gene>
<dbReference type="PANTHER" id="PTHR45632">
    <property type="entry name" value="LD33804P"/>
    <property type="match status" value="1"/>
</dbReference>
<dbReference type="InterPro" id="IPR015915">
    <property type="entry name" value="Kelch-typ_b-propeller"/>
</dbReference>
<dbReference type="SMART" id="SM00612">
    <property type="entry name" value="Kelch"/>
    <property type="match status" value="4"/>
</dbReference>
<dbReference type="Gene3D" id="2.120.10.80">
    <property type="entry name" value="Kelch-type beta propeller"/>
    <property type="match status" value="2"/>
</dbReference>
<accession>A0AA40DYM9</accession>
<dbReference type="InterPro" id="IPR011043">
    <property type="entry name" value="Gal_Oxase/kelch_b-propeller"/>
</dbReference>
<dbReference type="Pfam" id="PF01344">
    <property type="entry name" value="Kelch_1"/>
    <property type="match status" value="1"/>
</dbReference>
<comment type="caution">
    <text evidence="1">The sequence shown here is derived from an EMBL/GenBank/DDBJ whole genome shotgun (WGS) entry which is preliminary data.</text>
</comment>
<dbReference type="GeneID" id="85329923"/>
<dbReference type="RefSeq" id="XP_060297300.1">
    <property type="nucleotide sequence ID" value="XM_060446653.1"/>
</dbReference>
<organism evidence="1 2">
    <name type="scientific">Lasiosphaeria miniovina</name>
    <dbReference type="NCBI Taxonomy" id="1954250"/>
    <lineage>
        <taxon>Eukaryota</taxon>
        <taxon>Fungi</taxon>
        <taxon>Dikarya</taxon>
        <taxon>Ascomycota</taxon>
        <taxon>Pezizomycotina</taxon>
        <taxon>Sordariomycetes</taxon>
        <taxon>Sordariomycetidae</taxon>
        <taxon>Sordariales</taxon>
        <taxon>Lasiosphaeriaceae</taxon>
        <taxon>Lasiosphaeria</taxon>
    </lineage>
</organism>
<dbReference type="Proteomes" id="UP001172101">
    <property type="component" value="Unassembled WGS sequence"/>
</dbReference>
<dbReference type="InterPro" id="IPR006652">
    <property type="entry name" value="Kelch_1"/>
</dbReference>
<reference evidence="1" key="1">
    <citation type="submission" date="2023-06" db="EMBL/GenBank/DDBJ databases">
        <title>Genome-scale phylogeny and comparative genomics of the fungal order Sordariales.</title>
        <authorList>
            <consortium name="Lawrence Berkeley National Laboratory"/>
            <person name="Hensen N."/>
            <person name="Bonometti L."/>
            <person name="Westerberg I."/>
            <person name="Brannstrom I.O."/>
            <person name="Guillou S."/>
            <person name="Cros-Aarteil S."/>
            <person name="Calhoun S."/>
            <person name="Haridas S."/>
            <person name="Kuo A."/>
            <person name="Mondo S."/>
            <person name="Pangilinan J."/>
            <person name="Riley R."/>
            <person name="LaButti K."/>
            <person name="Andreopoulos B."/>
            <person name="Lipzen A."/>
            <person name="Chen C."/>
            <person name="Yanf M."/>
            <person name="Daum C."/>
            <person name="Ng V."/>
            <person name="Clum A."/>
            <person name="Steindorff A."/>
            <person name="Ohm R."/>
            <person name="Martin F."/>
            <person name="Silar P."/>
            <person name="Natvig D."/>
            <person name="Lalanne C."/>
            <person name="Gautier V."/>
            <person name="Ament-velasquez S.L."/>
            <person name="Kruys A."/>
            <person name="Hutchinson M.I."/>
            <person name="Powell A.J."/>
            <person name="Barry K."/>
            <person name="Miller A.N."/>
            <person name="Grigoriev I.V."/>
            <person name="Debuchy R."/>
            <person name="Gladieux P."/>
            <person name="Thoren M.H."/>
            <person name="Johannesson H."/>
        </authorList>
    </citation>
    <scope>NUCLEOTIDE SEQUENCE</scope>
    <source>
        <strain evidence="1">SMH2392-1A</strain>
    </source>
</reference>
<proteinExistence type="predicted"/>
<dbReference type="EMBL" id="JAUIRO010000004">
    <property type="protein sequence ID" value="KAK0718507.1"/>
    <property type="molecule type" value="Genomic_DNA"/>
</dbReference>
<evidence type="ECO:0000313" key="2">
    <source>
        <dbReference type="Proteomes" id="UP001172101"/>
    </source>
</evidence>
<evidence type="ECO:0000313" key="1">
    <source>
        <dbReference type="EMBL" id="KAK0718507.1"/>
    </source>
</evidence>
<keyword evidence="2" id="KW-1185">Reference proteome</keyword>
<dbReference type="SUPFAM" id="SSF50965">
    <property type="entry name" value="Galactose oxidase, central domain"/>
    <property type="match status" value="1"/>
</dbReference>
<sequence>MTLFALGTLRTVLAAGLLCGSSSSSSSITTIIPGAAAAAAVVAVAAHPCSPHGGTWTELAPIANYPRQEQSTVTLSPTTIAIIGGIIPFSAGYNTTAILQLYDIPTNCWRSGAPLPRTVNHPNAAVVDGKIYVLGALANSPDGAWRAIPDAWVYNPRSNTWRELPPMPTAEARGSCAVGVYGKTIWLAGGMTVLAPWKGGEQGTVDTVTAFDTAAERWVTTVPAVAQHLPGPRDHVGGAVVGDGFYVLGGRDHGQFNWHDTVFKLDLRRVARGWETKAGKMPTPRGGLAAVAIGTKVYTFGGEGNPAPGSNGVFNQTEAYDTVRDSWEKLAPMALPRHGTFAAAAGGRVYIPGGGLAIGGAPTNYSDVFRP</sequence>
<protein>
    <recommendedName>
        <fullName evidence="3">Kelch repeat-containing protein</fullName>
    </recommendedName>
</protein>